<evidence type="ECO:0000313" key="5">
    <source>
        <dbReference type="EMBL" id="UUI68543.1"/>
    </source>
</evidence>
<dbReference type="RefSeq" id="WP_232418269.1">
    <property type="nucleotide sequence ID" value="NZ_CP101990.1"/>
</dbReference>
<dbReference type="Proteomes" id="UP001315860">
    <property type="component" value="Chromosome"/>
</dbReference>
<dbReference type="InterPro" id="IPR050555">
    <property type="entry name" value="Bact_Solute-Bind_Prot2"/>
</dbReference>
<name>A0ABY5KJL8_9ACTN</name>
<dbReference type="PANTHER" id="PTHR30036">
    <property type="entry name" value="D-XYLOSE-BINDING PERIPLASMIC PROTEIN"/>
    <property type="match status" value="1"/>
</dbReference>
<sequence length="358" mass="37657">MKTTNFRIAAVAAAVLALGTLAACGSGDDSEGKDGDKASGTIAFLMPDRASTRYEEQDRPLFEKKVKELCEDCKVLYQNGDGDPNKQQQQANSAIAQGVDVLVLDAVDTKAAATIVANAQAQDIPVITYDRPITTKPADFYVSFDNEGIGKMIAESLVKKLDADQADGGLLMVYGSPTDDAAQLIKKGMKAGVEGSKYEMLAEFDTPDWNPQKAQDWVSGQITKYRDDIAGAVAANDGTGGGTVAALKAAGIDPVPPVTGNDAEVAAIQRIIAGEQYNTISKPISIVASAAAEAAVSFLKGEEPKADTELFDTPSQLFTPEVVTAENVKKVIFDSKIYTADQVCTGAYAAGCKKLGIN</sequence>
<feature type="chain" id="PRO_5046368464" evidence="3">
    <location>
        <begin position="23"/>
        <end position="358"/>
    </location>
</feature>
<feature type="signal peptide" evidence="3">
    <location>
        <begin position="1"/>
        <end position="22"/>
    </location>
</feature>
<evidence type="ECO:0000256" key="1">
    <source>
        <dbReference type="ARBA" id="ARBA00004196"/>
    </source>
</evidence>
<dbReference type="PROSITE" id="PS51257">
    <property type="entry name" value="PROKAR_LIPOPROTEIN"/>
    <property type="match status" value="1"/>
</dbReference>
<evidence type="ECO:0000313" key="6">
    <source>
        <dbReference type="Proteomes" id="UP001315860"/>
    </source>
</evidence>
<comment type="subcellular location">
    <subcellularLocation>
        <location evidence="1">Cell envelope</location>
    </subcellularLocation>
</comment>
<keyword evidence="2 3" id="KW-0732">Signal</keyword>
<evidence type="ECO:0000256" key="2">
    <source>
        <dbReference type="ARBA" id="ARBA00022729"/>
    </source>
</evidence>
<evidence type="ECO:0000259" key="4">
    <source>
        <dbReference type="Pfam" id="PF13407"/>
    </source>
</evidence>
<feature type="domain" description="Periplasmic binding protein" evidence="4">
    <location>
        <begin position="42"/>
        <end position="303"/>
    </location>
</feature>
<keyword evidence="6" id="KW-1185">Reference proteome</keyword>
<organism evidence="5 6">
    <name type="scientific">Aeromicrobium duanguangcaii</name>
    <dbReference type="NCBI Taxonomy" id="2968086"/>
    <lineage>
        <taxon>Bacteria</taxon>
        <taxon>Bacillati</taxon>
        <taxon>Actinomycetota</taxon>
        <taxon>Actinomycetes</taxon>
        <taxon>Propionibacteriales</taxon>
        <taxon>Nocardioidaceae</taxon>
        <taxon>Aeromicrobium</taxon>
    </lineage>
</organism>
<dbReference type="EMBL" id="CP101990">
    <property type="protein sequence ID" value="UUI68543.1"/>
    <property type="molecule type" value="Genomic_DNA"/>
</dbReference>
<dbReference type="SUPFAM" id="SSF53822">
    <property type="entry name" value="Periplasmic binding protein-like I"/>
    <property type="match status" value="1"/>
</dbReference>
<proteinExistence type="predicted"/>
<dbReference type="Pfam" id="PF13407">
    <property type="entry name" value="Peripla_BP_4"/>
    <property type="match status" value="1"/>
</dbReference>
<reference evidence="5 6" key="1">
    <citation type="submission" date="2022-07" db="EMBL/GenBank/DDBJ databases">
        <title>Novel species in genus Aeromicrobium.</title>
        <authorList>
            <person name="Ye L."/>
        </authorList>
    </citation>
    <scope>NUCLEOTIDE SEQUENCE [LARGE SCALE GENOMIC DNA]</scope>
    <source>
        <strain evidence="6">zg-Y50</strain>
    </source>
</reference>
<gene>
    <name evidence="5" type="ORF">NP095_00045</name>
</gene>
<dbReference type="CDD" id="cd19995">
    <property type="entry name" value="PBP1_ABC_xylose_binding-like"/>
    <property type="match status" value="1"/>
</dbReference>
<dbReference type="InterPro" id="IPR025997">
    <property type="entry name" value="SBP_2_dom"/>
</dbReference>
<evidence type="ECO:0000256" key="3">
    <source>
        <dbReference type="SAM" id="SignalP"/>
    </source>
</evidence>
<accession>A0ABY5KJL8</accession>
<dbReference type="Gene3D" id="3.40.50.2300">
    <property type="match status" value="2"/>
</dbReference>
<protein>
    <submittedName>
        <fullName evidence="5">Sugar ABC transporter substrate-binding protein</fullName>
    </submittedName>
</protein>
<dbReference type="PANTHER" id="PTHR30036:SF1">
    <property type="entry name" value="D-XYLOSE-BINDING PERIPLASMIC PROTEIN"/>
    <property type="match status" value="1"/>
</dbReference>
<dbReference type="InterPro" id="IPR028082">
    <property type="entry name" value="Peripla_BP_I"/>
</dbReference>